<reference evidence="4 5" key="1">
    <citation type="journal article" date="2018" name="PLoS Genet.">
        <title>Population sequencing reveals clonal diversity and ancestral inbreeding in the grapevine cultivar Chardonnay.</title>
        <authorList>
            <person name="Roach M.J."/>
            <person name="Johnson D.L."/>
            <person name="Bohlmann J."/>
            <person name="van Vuuren H.J."/>
            <person name="Jones S.J."/>
            <person name="Pretorius I.S."/>
            <person name="Schmidt S.A."/>
            <person name="Borneman A.R."/>
        </authorList>
    </citation>
    <scope>NUCLEOTIDE SEQUENCE [LARGE SCALE GENOMIC DNA]</scope>
    <source>
        <strain evidence="5">cv. Chardonnay</strain>
        <tissue evidence="4">Leaf</tissue>
    </source>
</reference>
<evidence type="ECO:0000313" key="4">
    <source>
        <dbReference type="EMBL" id="RVW74523.1"/>
    </source>
</evidence>
<accession>A0A438GQP6</accession>
<dbReference type="Proteomes" id="UP000288805">
    <property type="component" value="Unassembled WGS sequence"/>
</dbReference>
<dbReference type="AlphaFoldDB" id="A0A438GQP6"/>
<dbReference type="GO" id="GO:0005634">
    <property type="term" value="C:nucleus"/>
    <property type="evidence" value="ECO:0007669"/>
    <property type="project" value="UniProtKB-SubCell"/>
</dbReference>
<keyword evidence="3" id="KW-0539">Nucleus</keyword>
<evidence type="ECO:0000256" key="2">
    <source>
        <dbReference type="ARBA" id="ARBA00009265"/>
    </source>
</evidence>
<protein>
    <submittedName>
        <fullName evidence="4">Uncharacterized protein</fullName>
    </submittedName>
</protein>
<comment type="subcellular location">
    <subcellularLocation>
        <location evidence="1">Nucleus</location>
    </subcellularLocation>
</comment>
<evidence type="ECO:0000256" key="1">
    <source>
        <dbReference type="ARBA" id="ARBA00004123"/>
    </source>
</evidence>
<dbReference type="PANTHER" id="PTHR13471">
    <property type="entry name" value="TETRATRICOPEPTIDE-LIKE HELICAL"/>
    <property type="match status" value="1"/>
</dbReference>
<sequence>MFLPNFLELAERGCSLSLASILTHKILMLTWIPSYAASHVKKPTLSVARESHTTFEGKSTLHPATKQNRKKMCTNNSSWTEKILSLEAVPDFLSEKLRRVNDVLTKTQTSSCGFSLEVLLGNAHDASRRIDMMKFLRNAILLCLTAFPRNHILEEAVLVAEDMFLTKMNSCSCSVTPCRGLAKGLLKNDRQVLLYFTPYEHISTHFISSIGIYSDCVKYNIRISNY</sequence>
<comment type="caution">
    <text evidence="4">The sequence shown here is derived from an EMBL/GenBank/DDBJ whole genome shotgun (WGS) entry which is preliminary data.</text>
</comment>
<dbReference type="EMBL" id="QGNW01000368">
    <property type="protein sequence ID" value="RVW74523.1"/>
    <property type="molecule type" value="Genomic_DNA"/>
</dbReference>
<evidence type="ECO:0000313" key="5">
    <source>
        <dbReference type="Proteomes" id="UP000288805"/>
    </source>
</evidence>
<comment type="similarity">
    <text evidence="2">Belongs to the NRDE2 family.</text>
</comment>
<dbReference type="PANTHER" id="PTHR13471:SF0">
    <property type="entry name" value="NUCLEAR EXOSOME REGULATOR NRDE2"/>
    <property type="match status" value="1"/>
</dbReference>
<gene>
    <name evidence="4" type="ORF">CK203_053781</name>
</gene>
<name>A0A438GQP6_VITVI</name>
<dbReference type="InterPro" id="IPR013633">
    <property type="entry name" value="NRDE-2"/>
</dbReference>
<organism evidence="4 5">
    <name type="scientific">Vitis vinifera</name>
    <name type="common">Grape</name>
    <dbReference type="NCBI Taxonomy" id="29760"/>
    <lineage>
        <taxon>Eukaryota</taxon>
        <taxon>Viridiplantae</taxon>
        <taxon>Streptophyta</taxon>
        <taxon>Embryophyta</taxon>
        <taxon>Tracheophyta</taxon>
        <taxon>Spermatophyta</taxon>
        <taxon>Magnoliopsida</taxon>
        <taxon>eudicotyledons</taxon>
        <taxon>Gunneridae</taxon>
        <taxon>Pentapetalae</taxon>
        <taxon>rosids</taxon>
        <taxon>Vitales</taxon>
        <taxon>Vitaceae</taxon>
        <taxon>Viteae</taxon>
        <taxon>Vitis</taxon>
    </lineage>
</organism>
<proteinExistence type="inferred from homology"/>
<evidence type="ECO:0000256" key="3">
    <source>
        <dbReference type="ARBA" id="ARBA00023242"/>
    </source>
</evidence>